<dbReference type="Pfam" id="PF08100">
    <property type="entry name" value="Dimerisation"/>
    <property type="match status" value="1"/>
</dbReference>
<dbReference type="PANTHER" id="PTHR43712:SF2">
    <property type="entry name" value="O-METHYLTRANSFERASE CICE"/>
    <property type="match status" value="1"/>
</dbReference>
<dbReference type="GO" id="GO:0032259">
    <property type="term" value="P:methylation"/>
    <property type="evidence" value="ECO:0007669"/>
    <property type="project" value="UniProtKB-KW"/>
</dbReference>
<dbReference type="CDD" id="cd02440">
    <property type="entry name" value="AdoMet_MTases"/>
    <property type="match status" value="1"/>
</dbReference>
<dbReference type="GO" id="GO:0008168">
    <property type="term" value="F:methyltransferase activity"/>
    <property type="evidence" value="ECO:0007669"/>
    <property type="project" value="UniProtKB-KW"/>
</dbReference>
<dbReference type="Pfam" id="PF00891">
    <property type="entry name" value="Methyltransf_2"/>
    <property type="match status" value="1"/>
</dbReference>
<sequence>MTQENQPSHANVPPHVAMLEMISGFWISRAIYIAAKLGIADHLHDQPKSAEELAAVTGVHAPSLYRVLRALASVGVFAQDSDNRFRLTPLSETLRTDVRGSLRAFAIVELGEEHYPAWGELLRSVKTGGVAFDHVFGVPIWEYFARHPENAKTFDDAMTEMTLAVNNAVLSSYDFSSIVKIVDVGGGHGSLTAAILKSNPGMKGVLFDLPPVIEGARARIEAEGIADRCELVGGDFFESVPRGGDAYILKWIIHDWDDERAVAILRNCHRAMIENGKLLLVEAVVPPGSEPHLSKFMDLNMLVMTGGRERTEEEYRLLLKAAGFRLTRIIPTGSPMSVIEGERERG</sequence>
<proteinExistence type="predicted"/>
<keyword evidence="3" id="KW-0949">S-adenosyl-L-methionine</keyword>
<dbReference type="PIRSF" id="PIRSF005739">
    <property type="entry name" value="O-mtase"/>
    <property type="match status" value="1"/>
</dbReference>
<dbReference type="InterPro" id="IPR036390">
    <property type="entry name" value="WH_DNA-bd_sf"/>
</dbReference>
<organism evidence="6 7">
    <name type="scientific">Thermus antranikianii</name>
    <dbReference type="NCBI Taxonomy" id="88190"/>
    <lineage>
        <taxon>Bacteria</taxon>
        <taxon>Thermotogati</taxon>
        <taxon>Deinococcota</taxon>
        <taxon>Deinococci</taxon>
        <taxon>Thermales</taxon>
        <taxon>Thermaceae</taxon>
        <taxon>Thermus</taxon>
    </lineage>
</organism>
<evidence type="ECO:0000256" key="1">
    <source>
        <dbReference type="ARBA" id="ARBA00022603"/>
    </source>
</evidence>
<dbReference type="PROSITE" id="PS51683">
    <property type="entry name" value="SAM_OMT_II"/>
    <property type="match status" value="1"/>
</dbReference>
<name>A0ABY7RRE9_9DEIN</name>
<evidence type="ECO:0000256" key="2">
    <source>
        <dbReference type="ARBA" id="ARBA00022679"/>
    </source>
</evidence>
<keyword evidence="7" id="KW-1185">Reference proteome</keyword>
<dbReference type="InterPro" id="IPR016461">
    <property type="entry name" value="COMT-like"/>
</dbReference>
<dbReference type="Gene3D" id="1.10.10.10">
    <property type="entry name" value="Winged helix-like DNA-binding domain superfamily/Winged helix DNA-binding domain"/>
    <property type="match status" value="1"/>
</dbReference>
<protein>
    <submittedName>
        <fullName evidence="6">Methyltransferase</fullName>
    </submittedName>
</protein>
<evidence type="ECO:0000313" key="6">
    <source>
        <dbReference type="EMBL" id="WCM39897.1"/>
    </source>
</evidence>
<dbReference type="Proteomes" id="UP001317488">
    <property type="component" value="Chromosome"/>
</dbReference>
<dbReference type="SUPFAM" id="SSF46785">
    <property type="entry name" value="Winged helix' DNA-binding domain"/>
    <property type="match status" value="1"/>
</dbReference>
<accession>A0ABY7RRE9</accession>
<reference evidence="6 7" key="1">
    <citation type="submission" date="2019-12" db="EMBL/GenBank/DDBJ databases">
        <authorList>
            <person name="An T."/>
        </authorList>
    </citation>
    <scope>NUCLEOTIDE SEQUENCE [LARGE SCALE GENOMIC DNA]</scope>
    <source>
        <strain evidence="6 7">JCM 19900</strain>
    </source>
</reference>
<dbReference type="InterPro" id="IPR001077">
    <property type="entry name" value="COMT_C"/>
</dbReference>
<feature type="domain" description="O-methyltransferase C-terminal" evidence="4">
    <location>
        <begin position="118"/>
        <end position="325"/>
    </location>
</feature>
<dbReference type="InterPro" id="IPR036388">
    <property type="entry name" value="WH-like_DNA-bd_sf"/>
</dbReference>
<evidence type="ECO:0000259" key="5">
    <source>
        <dbReference type="Pfam" id="PF08100"/>
    </source>
</evidence>
<dbReference type="PANTHER" id="PTHR43712">
    <property type="entry name" value="PUTATIVE (AFU_ORTHOLOGUE AFUA_4G14580)-RELATED"/>
    <property type="match status" value="1"/>
</dbReference>
<dbReference type="Gene3D" id="1.10.287.1350">
    <property type="match status" value="1"/>
</dbReference>
<feature type="domain" description="O-methyltransferase dimerisation" evidence="5">
    <location>
        <begin position="19"/>
        <end position="95"/>
    </location>
</feature>
<dbReference type="RefSeq" id="WP_028493227.1">
    <property type="nucleotide sequence ID" value="NZ_CP046617.1"/>
</dbReference>
<evidence type="ECO:0000313" key="7">
    <source>
        <dbReference type="Proteomes" id="UP001317488"/>
    </source>
</evidence>
<dbReference type="SUPFAM" id="SSF53335">
    <property type="entry name" value="S-adenosyl-L-methionine-dependent methyltransferases"/>
    <property type="match status" value="1"/>
</dbReference>
<dbReference type="EMBL" id="CP046617">
    <property type="protein sequence ID" value="WCM39897.1"/>
    <property type="molecule type" value="Genomic_DNA"/>
</dbReference>
<keyword evidence="1 6" id="KW-0489">Methyltransferase</keyword>
<evidence type="ECO:0000259" key="4">
    <source>
        <dbReference type="Pfam" id="PF00891"/>
    </source>
</evidence>
<evidence type="ECO:0000256" key="3">
    <source>
        <dbReference type="ARBA" id="ARBA00022691"/>
    </source>
</evidence>
<dbReference type="InterPro" id="IPR012967">
    <property type="entry name" value="COMT_dimerisation"/>
</dbReference>
<dbReference type="Gene3D" id="3.40.50.150">
    <property type="entry name" value="Vaccinia Virus protein VP39"/>
    <property type="match status" value="1"/>
</dbReference>
<dbReference type="InterPro" id="IPR029063">
    <property type="entry name" value="SAM-dependent_MTases_sf"/>
</dbReference>
<keyword evidence="2" id="KW-0808">Transferase</keyword>
<gene>
    <name evidence="6" type="ORF">GO600_07210</name>
</gene>